<evidence type="ECO:0000313" key="1">
    <source>
        <dbReference type="EMBL" id="GBE84683.1"/>
    </source>
</evidence>
<dbReference type="OrthoDB" id="2694124at2759"/>
<dbReference type="InParanoid" id="A0A401GR50"/>
<dbReference type="AlphaFoldDB" id="A0A401GR50"/>
<organism evidence="1 2">
    <name type="scientific">Sparassis crispa</name>
    <dbReference type="NCBI Taxonomy" id="139825"/>
    <lineage>
        <taxon>Eukaryota</taxon>
        <taxon>Fungi</taxon>
        <taxon>Dikarya</taxon>
        <taxon>Basidiomycota</taxon>
        <taxon>Agaricomycotina</taxon>
        <taxon>Agaricomycetes</taxon>
        <taxon>Polyporales</taxon>
        <taxon>Sparassidaceae</taxon>
        <taxon>Sparassis</taxon>
    </lineage>
</organism>
<protein>
    <submittedName>
        <fullName evidence="1">Uncharacterized protein</fullName>
    </submittedName>
</protein>
<reference evidence="1 2" key="1">
    <citation type="journal article" date="2018" name="Sci. Rep.">
        <title>Genome sequence of the cauliflower mushroom Sparassis crispa (Hanabiratake) and its association with beneficial usage.</title>
        <authorList>
            <person name="Kiyama R."/>
            <person name="Furutani Y."/>
            <person name="Kawaguchi K."/>
            <person name="Nakanishi T."/>
        </authorList>
    </citation>
    <scope>NUCLEOTIDE SEQUENCE [LARGE SCALE GENOMIC DNA]</scope>
</reference>
<sequence>MFPKATVTLEDHIATLRDISDEIRLQGRTAVESLWYEYWDTALNFFGLSLARRSQRVTISPQRGISRDALRRAVELPADYAEWSTEVQLGDLEILTEDLSIQDDEETRKPALLEHFVVLVTKGRSPQSILLIVEVKAFDTAANISDLELAKDEVEDAREQIITQAKFAFDAFREQDRLFIMRAPCDYWQLVEFRREDLVTLPVHKLRDKDVESYAQPTMKDKLFYNSGVYPVLNDDRTDYHPQWKAKMKRILNRLGVEYDSED</sequence>
<proteinExistence type="predicted"/>
<dbReference type="Proteomes" id="UP000287166">
    <property type="component" value="Unassembled WGS sequence"/>
</dbReference>
<name>A0A401GR50_9APHY</name>
<keyword evidence="2" id="KW-1185">Reference proteome</keyword>
<comment type="caution">
    <text evidence="1">The sequence shown here is derived from an EMBL/GenBank/DDBJ whole genome shotgun (WGS) entry which is preliminary data.</text>
</comment>
<accession>A0A401GR50</accession>
<gene>
    <name evidence="1" type="ORF">SCP_0606620</name>
</gene>
<evidence type="ECO:0000313" key="2">
    <source>
        <dbReference type="Proteomes" id="UP000287166"/>
    </source>
</evidence>
<dbReference type="GeneID" id="38781600"/>
<dbReference type="RefSeq" id="XP_027615596.1">
    <property type="nucleotide sequence ID" value="XM_027759795.1"/>
</dbReference>
<dbReference type="EMBL" id="BFAD01000006">
    <property type="protein sequence ID" value="GBE84683.1"/>
    <property type="molecule type" value="Genomic_DNA"/>
</dbReference>